<sequence>MSETRVLLANEGAPAIRAKKEPQEKHDLLCSYWTAAPVTKYFRYCTGSVQHMFGNSDVKGSASPRRTLSCSSVGFSRERCPTPVPSHPTLPHP</sequence>
<evidence type="ECO:0000313" key="1">
    <source>
        <dbReference type="EMBL" id="GFY65703.1"/>
    </source>
</evidence>
<protein>
    <submittedName>
        <fullName evidence="1">Uncharacterized protein</fullName>
    </submittedName>
</protein>
<dbReference type="AlphaFoldDB" id="A0A8X7CDY6"/>
<dbReference type="Proteomes" id="UP000886998">
    <property type="component" value="Unassembled WGS sequence"/>
</dbReference>
<evidence type="ECO:0000313" key="2">
    <source>
        <dbReference type="Proteomes" id="UP000886998"/>
    </source>
</evidence>
<accession>A0A8X7CDY6</accession>
<reference evidence="1" key="1">
    <citation type="submission" date="2020-08" db="EMBL/GenBank/DDBJ databases">
        <title>Multicomponent nature underlies the extraordinary mechanical properties of spider dragline silk.</title>
        <authorList>
            <person name="Kono N."/>
            <person name="Nakamura H."/>
            <person name="Mori M."/>
            <person name="Yoshida Y."/>
            <person name="Ohtoshi R."/>
            <person name="Malay A.D."/>
            <person name="Moran D.A.P."/>
            <person name="Tomita M."/>
            <person name="Numata K."/>
            <person name="Arakawa K."/>
        </authorList>
    </citation>
    <scope>NUCLEOTIDE SEQUENCE</scope>
</reference>
<organism evidence="1 2">
    <name type="scientific">Trichonephila inaurata madagascariensis</name>
    <dbReference type="NCBI Taxonomy" id="2747483"/>
    <lineage>
        <taxon>Eukaryota</taxon>
        <taxon>Metazoa</taxon>
        <taxon>Ecdysozoa</taxon>
        <taxon>Arthropoda</taxon>
        <taxon>Chelicerata</taxon>
        <taxon>Arachnida</taxon>
        <taxon>Araneae</taxon>
        <taxon>Araneomorphae</taxon>
        <taxon>Entelegynae</taxon>
        <taxon>Araneoidea</taxon>
        <taxon>Nephilidae</taxon>
        <taxon>Trichonephila</taxon>
        <taxon>Trichonephila inaurata</taxon>
    </lineage>
</organism>
<comment type="caution">
    <text evidence="1">The sequence shown here is derived from an EMBL/GenBank/DDBJ whole genome shotgun (WGS) entry which is preliminary data.</text>
</comment>
<name>A0A8X7CDY6_9ARAC</name>
<gene>
    <name evidence="1" type="ORF">TNIN_436421</name>
</gene>
<keyword evidence="2" id="KW-1185">Reference proteome</keyword>
<dbReference type="EMBL" id="BMAV01015646">
    <property type="protein sequence ID" value="GFY65703.1"/>
    <property type="molecule type" value="Genomic_DNA"/>
</dbReference>
<proteinExistence type="predicted"/>